<protein>
    <submittedName>
        <fullName evidence="2">Integral membrane protein</fullName>
    </submittedName>
</protein>
<dbReference type="Proteomes" id="UP001301958">
    <property type="component" value="Unassembled WGS sequence"/>
</dbReference>
<keyword evidence="1" id="KW-0812">Transmembrane</keyword>
<keyword evidence="1" id="KW-0472">Membrane</keyword>
<keyword evidence="1" id="KW-1133">Transmembrane helix</keyword>
<reference evidence="2" key="1">
    <citation type="journal article" date="2023" name="Mol. Phylogenet. Evol.">
        <title>Genome-scale phylogeny and comparative genomics of the fungal order Sordariales.</title>
        <authorList>
            <person name="Hensen N."/>
            <person name="Bonometti L."/>
            <person name="Westerberg I."/>
            <person name="Brannstrom I.O."/>
            <person name="Guillou S."/>
            <person name="Cros-Aarteil S."/>
            <person name="Calhoun S."/>
            <person name="Haridas S."/>
            <person name="Kuo A."/>
            <person name="Mondo S."/>
            <person name="Pangilinan J."/>
            <person name="Riley R."/>
            <person name="LaButti K."/>
            <person name="Andreopoulos B."/>
            <person name="Lipzen A."/>
            <person name="Chen C."/>
            <person name="Yan M."/>
            <person name="Daum C."/>
            <person name="Ng V."/>
            <person name="Clum A."/>
            <person name="Steindorff A."/>
            <person name="Ohm R.A."/>
            <person name="Martin F."/>
            <person name="Silar P."/>
            <person name="Natvig D.O."/>
            <person name="Lalanne C."/>
            <person name="Gautier V."/>
            <person name="Ament-Velasquez S.L."/>
            <person name="Kruys A."/>
            <person name="Hutchinson M.I."/>
            <person name="Powell A.J."/>
            <person name="Barry K."/>
            <person name="Miller A.N."/>
            <person name="Grigoriev I.V."/>
            <person name="Debuchy R."/>
            <person name="Gladieux P."/>
            <person name="Hiltunen Thoren M."/>
            <person name="Johannesson H."/>
        </authorList>
    </citation>
    <scope>NUCLEOTIDE SEQUENCE</scope>
    <source>
        <strain evidence="2">CBS 990.96</strain>
    </source>
</reference>
<reference evidence="2" key="2">
    <citation type="submission" date="2023-05" db="EMBL/GenBank/DDBJ databases">
        <authorList>
            <consortium name="Lawrence Berkeley National Laboratory"/>
            <person name="Steindorff A."/>
            <person name="Hensen N."/>
            <person name="Bonometti L."/>
            <person name="Westerberg I."/>
            <person name="Brannstrom I.O."/>
            <person name="Guillou S."/>
            <person name="Cros-Aarteil S."/>
            <person name="Calhoun S."/>
            <person name="Haridas S."/>
            <person name="Kuo A."/>
            <person name="Mondo S."/>
            <person name="Pangilinan J."/>
            <person name="Riley R."/>
            <person name="Labutti K."/>
            <person name="Andreopoulos B."/>
            <person name="Lipzen A."/>
            <person name="Chen C."/>
            <person name="Yanf M."/>
            <person name="Daum C."/>
            <person name="Ng V."/>
            <person name="Clum A."/>
            <person name="Ohm R."/>
            <person name="Martin F."/>
            <person name="Silar P."/>
            <person name="Natvig D."/>
            <person name="Lalanne C."/>
            <person name="Gautier V."/>
            <person name="Ament-Velasquez S.L."/>
            <person name="Kruys A."/>
            <person name="Hutchinson M.I."/>
            <person name="Powell A.J."/>
            <person name="Barry K."/>
            <person name="Miller A.N."/>
            <person name="Grigoriev I.V."/>
            <person name="Debuchy R."/>
            <person name="Gladieux P."/>
            <person name="Thoren M.H."/>
            <person name="Johannesson H."/>
        </authorList>
    </citation>
    <scope>NUCLEOTIDE SEQUENCE</scope>
    <source>
        <strain evidence="2">CBS 990.96</strain>
    </source>
</reference>
<evidence type="ECO:0000313" key="3">
    <source>
        <dbReference type="Proteomes" id="UP001301958"/>
    </source>
</evidence>
<proteinExistence type="predicted"/>
<comment type="caution">
    <text evidence="2">The sequence shown here is derived from an EMBL/GenBank/DDBJ whole genome shotgun (WGS) entry which is preliminary data.</text>
</comment>
<name>A0AAN7BSN9_9PEZI</name>
<feature type="transmembrane region" description="Helical" evidence="1">
    <location>
        <begin position="16"/>
        <end position="37"/>
    </location>
</feature>
<organism evidence="2 3">
    <name type="scientific">Podospora fimiseda</name>
    <dbReference type="NCBI Taxonomy" id="252190"/>
    <lineage>
        <taxon>Eukaryota</taxon>
        <taxon>Fungi</taxon>
        <taxon>Dikarya</taxon>
        <taxon>Ascomycota</taxon>
        <taxon>Pezizomycotina</taxon>
        <taxon>Sordariomycetes</taxon>
        <taxon>Sordariomycetidae</taxon>
        <taxon>Sordariales</taxon>
        <taxon>Podosporaceae</taxon>
        <taxon>Podospora</taxon>
    </lineage>
</organism>
<accession>A0AAN7BSN9</accession>
<gene>
    <name evidence="2" type="ORF">QBC38DRAFT_140584</name>
</gene>
<sequence length="73" mass="7999">MLETQKKWYDPAPKMLGWHIGLWNLVGALGFTLYGALEFGAESDEGVEYAAVLSTFVGSWAFLIGSVISGMNR</sequence>
<keyword evidence="3" id="KW-1185">Reference proteome</keyword>
<dbReference type="AlphaFoldDB" id="A0AAN7BSN9"/>
<evidence type="ECO:0000256" key="1">
    <source>
        <dbReference type="SAM" id="Phobius"/>
    </source>
</evidence>
<feature type="transmembrane region" description="Helical" evidence="1">
    <location>
        <begin position="49"/>
        <end position="68"/>
    </location>
</feature>
<evidence type="ECO:0000313" key="2">
    <source>
        <dbReference type="EMBL" id="KAK4228762.1"/>
    </source>
</evidence>
<dbReference type="EMBL" id="MU865315">
    <property type="protein sequence ID" value="KAK4228762.1"/>
    <property type="molecule type" value="Genomic_DNA"/>
</dbReference>